<keyword evidence="3" id="KW-0804">Transcription</keyword>
<reference evidence="5 6" key="1">
    <citation type="submission" date="2018-09" db="EMBL/GenBank/DDBJ databases">
        <title>Whole genome sequencing of Microbacterium oryzae strain MB-10T.</title>
        <authorList>
            <person name="Das S.K."/>
        </authorList>
    </citation>
    <scope>NUCLEOTIDE SEQUENCE [LARGE SCALE GENOMIC DNA]</scope>
    <source>
        <strain evidence="5 6">MB-10</strain>
    </source>
</reference>
<dbReference type="GO" id="GO:0003700">
    <property type="term" value="F:DNA-binding transcription factor activity"/>
    <property type="evidence" value="ECO:0007669"/>
    <property type="project" value="TreeGrafter"/>
</dbReference>
<dbReference type="RefSeq" id="WP_156242777.1">
    <property type="nucleotide sequence ID" value="NZ_BAAAZL010000004.1"/>
</dbReference>
<dbReference type="Pfam" id="PF00356">
    <property type="entry name" value="LacI"/>
    <property type="match status" value="1"/>
</dbReference>
<keyword evidence="6" id="KW-1185">Reference proteome</keyword>
<evidence type="ECO:0000313" key="6">
    <source>
        <dbReference type="Proteomes" id="UP000422989"/>
    </source>
</evidence>
<evidence type="ECO:0000256" key="1">
    <source>
        <dbReference type="ARBA" id="ARBA00023015"/>
    </source>
</evidence>
<keyword evidence="2" id="KW-0238">DNA-binding</keyword>
<proteinExistence type="predicted"/>
<dbReference type="SMART" id="SM00354">
    <property type="entry name" value="HTH_LACI"/>
    <property type="match status" value="1"/>
</dbReference>
<dbReference type="Gene3D" id="1.10.260.40">
    <property type="entry name" value="lambda repressor-like DNA-binding domains"/>
    <property type="match status" value="1"/>
</dbReference>
<dbReference type="InterPro" id="IPR000843">
    <property type="entry name" value="HTH_LacI"/>
</dbReference>
<evidence type="ECO:0000256" key="3">
    <source>
        <dbReference type="ARBA" id="ARBA00023163"/>
    </source>
</evidence>
<dbReference type="Proteomes" id="UP000422989">
    <property type="component" value="Chromosome"/>
</dbReference>
<dbReference type="CDD" id="cd01392">
    <property type="entry name" value="HTH_LacI"/>
    <property type="match status" value="1"/>
</dbReference>
<protein>
    <submittedName>
        <fullName evidence="5">LacI family transcriptional regulator</fullName>
    </submittedName>
</protein>
<dbReference type="PANTHER" id="PTHR30146">
    <property type="entry name" value="LACI-RELATED TRANSCRIPTIONAL REPRESSOR"/>
    <property type="match status" value="1"/>
</dbReference>
<dbReference type="PANTHER" id="PTHR30146:SF153">
    <property type="entry name" value="LACTOSE OPERON REPRESSOR"/>
    <property type="match status" value="1"/>
</dbReference>
<evidence type="ECO:0000259" key="4">
    <source>
        <dbReference type="PROSITE" id="PS50932"/>
    </source>
</evidence>
<dbReference type="OrthoDB" id="3288692at2"/>
<dbReference type="SUPFAM" id="SSF47413">
    <property type="entry name" value="lambda repressor-like DNA-binding domains"/>
    <property type="match status" value="1"/>
</dbReference>
<gene>
    <name evidence="5" type="ORF">D7D94_11700</name>
</gene>
<evidence type="ECO:0000256" key="2">
    <source>
        <dbReference type="ARBA" id="ARBA00023125"/>
    </source>
</evidence>
<dbReference type="PROSITE" id="PS50932">
    <property type="entry name" value="HTH_LACI_2"/>
    <property type="match status" value="1"/>
</dbReference>
<dbReference type="EMBL" id="CP032550">
    <property type="protein sequence ID" value="QGU28265.1"/>
    <property type="molecule type" value="Genomic_DNA"/>
</dbReference>
<dbReference type="Pfam" id="PF13377">
    <property type="entry name" value="Peripla_BP_3"/>
    <property type="match status" value="1"/>
</dbReference>
<dbReference type="InterPro" id="IPR010982">
    <property type="entry name" value="Lambda_DNA-bd_dom_sf"/>
</dbReference>
<dbReference type="GO" id="GO:0000976">
    <property type="term" value="F:transcription cis-regulatory region binding"/>
    <property type="evidence" value="ECO:0007669"/>
    <property type="project" value="TreeGrafter"/>
</dbReference>
<accession>A0A6I6DTC9</accession>
<dbReference type="Gene3D" id="3.40.50.2300">
    <property type="match status" value="2"/>
</dbReference>
<name>A0A6I6DTC9_9MICO</name>
<dbReference type="SUPFAM" id="SSF53822">
    <property type="entry name" value="Periplasmic binding protein-like I"/>
    <property type="match status" value="1"/>
</dbReference>
<organism evidence="5 6">
    <name type="scientific">Microbacterium oryzae</name>
    <dbReference type="NCBI Taxonomy" id="743009"/>
    <lineage>
        <taxon>Bacteria</taxon>
        <taxon>Bacillati</taxon>
        <taxon>Actinomycetota</taxon>
        <taxon>Actinomycetes</taxon>
        <taxon>Micrococcales</taxon>
        <taxon>Microbacteriaceae</taxon>
        <taxon>Microbacterium</taxon>
    </lineage>
</organism>
<feature type="domain" description="HTH lacI-type" evidence="4">
    <location>
        <begin position="14"/>
        <end position="70"/>
    </location>
</feature>
<dbReference type="InterPro" id="IPR046335">
    <property type="entry name" value="LacI/GalR-like_sensor"/>
</dbReference>
<dbReference type="KEGG" id="moj:D7D94_11700"/>
<dbReference type="InterPro" id="IPR028082">
    <property type="entry name" value="Peripla_BP_I"/>
</dbReference>
<dbReference type="AlphaFoldDB" id="A0A6I6DTC9"/>
<keyword evidence="1" id="KW-0805">Transcription regulation</keyword>
<evidence type="ECO:0000313" key="5">
    <source>
        <dbReference type="EMBL" id="QGU28265.1"/>
    </source>
</evidence>
<sequence>MAPPSPRGTRSARVTAADVAAASGVSRATVSYVLNDTPGQTIPETTRRRVLQAAADLGYVPSVHARALASGSTGIVVIDTSTIPHGELVANATRALSRALVERGYVPVVNQYTGADAGGEVLVALADRLRPEVVLALGDLDPALVTRLEGLGVARVVTASSQDHIGVMATLQVAHLAEHGHRSLVYVAPPEPELAALSELRLAAARAEATARGIALTAIPLAEQEPLAAELARLRAAGATGVAAYNDEVAVGVLGAARRAGIAVPDELAIIGIDDLPLARRTHPQLTTVSQSDGGHPQIGPEQIDAILAGEQPILPPVRPRVIVRDSA</sequence>